<proteinExistence type="predicted"/>
<dbReference type="EMBL" id="CP045350">
    <property type="protein sequence ID" value="QFT26358.1"/>
    <property type="molecule type" value="Genomic_DNA"/>
</dbReference>
<dbReference type="RefSeq" id="WP_152430513.1">
    <property type="nucleotide sequence ID" value="NZ_CBCSDK010000004.1"/>
</dbReference>
<name>A0A5P9CJ65_9VIBR</name>
<dbReference type="Gene3D" id="3.40.50.300">
    <property type="entry name" value="P-loop containing nucleotide triphosphate hydrolases"/>
    <property type="match status" value="1"/>
</dbReference>
<dbReference type="AlphaFoldDB" id="A0A5P9CJ65"/>
<accession>A0A5P9CJ65</accession>
<gene>
    <name evidence="1" type="ORF">FIV01_07950</name>
</gene>
<dbReference type="OrthoDB" id="5898548at2"/>
<dbReference type="InterPro" id="IPR027417">
    <property type="entry name" value="P-loop_NTPase"/>
</dbReference>
<evidence type="ECO:0000313" key="2">
    <source>
        <dbReference type="Proteomes" id="UP000326936"/>
    </source>
</evidence>
<sequence>MFHLHTTNRLAVTHHHWAHQSESIKRLAGLSDQKQWILFTAECPRPSLDIFSSYNVNCGNMIHLKPSKTLCERAIVEKAIKSRNASAIVASNKISTFDQKVLSDLAAEYGCQVIFIEKGHMHYH</sequence>
<evidence type="ECO:0000313" key="1">
    <source>
        <dbReference type="EMBL" id="QFT26358.1"/>
    </source>
</evidence>
<keyword evidence="2" id="KW-1185">Reference proteome</keyword>
<dbReference type="Proteomes" id="UP000326936">
    <property type="component" value="Chromosome"/>
</dbReference>
<dbReference type="KEGG" id="vaq:FIV01_07950"/>
<evidence type="ECO:0008006" key="3">
    <source>
        <dbReference type="Google" id="ProtNLM"/>
    </source>
</evidence>
<organism evidence="1 2">
    <name type="scientific">Vibrio aquimaris</name>
    <dbReference type="NCBI Taxonomy" id="2587862"/>
    <lineage>
        <taxon>Bacteria</taxon>
        <taxon>Pseudomonadati</taxon>
        <taxon>Pseudomonadota</taxon>
        <taxon>Gammaproteobacteria</taxon>
        <taxon>Vibrionales</taxon>
        <taxon>Vibrionaceae</taxon>
        <taxon>Vibrio</taxon>
    </lineage>
</organism>
<protein>
    <recommendedName>
        <fullName evidence="3">Superfamily II DNA and RNA helicase</fullName>
    </recommendedName>
</protein>
<reference evidence="1 2" key="1">
    <citation type="submission" date="2019-10" db="EMBL/GenBank/DDBJ databases">
        <title>Complete genome sequence of Vibrio sp. strain THAF100, isolated from non-filtered water from the water column of tank 6 of a marine aquarium containing stony-coral fragments. Water maintained at 26 degree C.</title>
        <authorList>
            <person name="Ruckert C."/>
            <person name="Franco A."/>
            <person name="Kalinowski J."/>
            <person name="Glaeser S."/>
        </authorList>
    </citation>
    <scope>NUCLEOTIDE SEQUENCE [LARGE SCALE GENOMIC DNA]</scope>
    <source>
        <strain evidence="1 2">THAF100</strain>
    </source>
</reference>